<dbReference type="EnsemblPlants" id="PNT72812">
    <property type="protein sequence ID" value="PNT72812"/>
    <property type="gene ID" value="BRADI_2g49326v3"/>
</dbReference>
<accession>A0A2K2DEV4</accession>
<evidence type="ECO:0000313" key="2">
    <source>
        <dbReference type="EnsemblPlants" id="PNT72812"/>
    </source>
</evidence>
<dbReference type="AlphaFoldDB" id="A0A2K2DEV4"/>
<proteinExistence type="predicted"/>
<evidence type="ECO:0000313" key="1">
    <source>
        <dbReference type="EMBL" id="PNT72812.1"/>
    </source>
</evidence>
<reference evidence="1" key="2">
    <citation type="submission" date="2017-06" db="EMBL/GenBank/DDBJ databases">
        <title>WGS assembly of Brachypodium distachyon.</title>
        <authorList>
            <consortium name="The International Brachypodium Initiative"/>
            <person name="Lucas S."/>
            <person name="Harmon-Smith M."/>
            <person name="Lail K."/>
            <person name="Tice H."/>
            <person name="Grimwood J."/>
            <person name="Bruce D."/>
            <person name="Barry K."/>
            <person name="Shu S."/>
            <person name="Lindquist E."/>
            <person name="Wang M."/>
            <person name="Pitluck S."/>
            <person name="Vogel J.P."/>
            <person name="Garvin D.F."/>
            <person name="Mockler T.C."/>
            <person name="Schmutz J."/>
            <person name="Rokhsar D."/>
            <person name="Bevan M.W."/>
        </authorList>
    </citation>
    <scope>NUCLEOTIDE SEQUENCE</scope>
    <source>
        <strain evidence="1">Bd21</strain>
    </source>
</reference>
<dbReference type="Gramene" id="PNT72812">
    <property type="protein sequence ID" value="PNT72812"/>
    <property type="gene ID" value="BRADI_2g49326v3"/>
</dbReference>
<reference evidence="1 2" key="1">
    <citation type="journal article" date="2010" name="Nature">
        <title>Genome sequencing and analysis of the model grass Brachypodium distachyon.</title>
        <authorList>
            <consortium name="International Brachypodium Initiative"/>
        </authorList>
    </citation>
    <scope>NUCLEOTIDE SEQUENCE [LARGE SCALE GENOMIC DNA]</scope>
    <source>
        <strain evidence="1 2">Bd21</strain>
    </source>
</reference>
<keyword evidence="3" id="KW-1185">Reference proteome</keyword>
<reference evidence="2" key="3">
    <citation type="submission" date="2018-08" db="UniProtKB">
        <authorList>
            <consortium name="EnsemblPlants"/>
        </authorList>
    </citation>
    <scope>IDENTIFICATION</scope>
    <source>
        <strain evidence="2">cv. Bd21</strain>
    </source>
</reference>
<protein>
    <submittedName>
        <fullName evidence="1 2">Uncharacterized protein</fullName>
    </submittedName>
</protein>
<organism evidence="1">
    <name type="scientific">Brachypodium distachyon</name>
    <name type="common">Purple false brome</name>
    <name type="synonym">Trachynia distachya</name>
    <dbReference type="NCBI Taxonomy" id="15368"/>
    <lineage>
        <taxon>Eukaryota</taxon>
        <taxon>Viridiplantae</taxon>
        <taxon>Streptophyta</taxon>
        <taxon>Embryophyta</taxon>
        <taxon>Tracheophyta</taxon>
        <taxon>Spermatophyta</taxon>
        <taxon>Magnoliopsida</taxon>
        <taxon>Liliopsida</taxon>
        <taxon>Poales</taxon>
        <taxon>Poaceae</taxon>
        <taxon>BOP clade</taxon>
        <taxon>Pooideae</taxon>
        <taxon>Stipodae</taxon>
        <taxon>Brachypodieae</taxon>
        <taxon>Brachypodium</taxon>
    </lineage>
</organism>
<gene>
    <name evidence="1" type="ORF">BRADI_2g49326v3</name>
</gene>
<name>A0A2K2DEV4_BRADI</name>
<dbReference type="EMBL" id="CM000881">
    <property type="protein sequence ID" value="PNT72812.1"/>
    <property type="molecule type" value="Genomic_DNA"/>
</dbReference>
<evidence type="ECO:0000313" key="3">
    <source>
        <dbReference type="Proteomes" id="UP000008810"/>
    </source>
</evidence>
<dbReference type="Proteomes" id="UP000008810">
    <property type="component" value="Chromosome 2"/>
</dbReference>
<dbReference type="InParanoid" id="A0A2K2DEV4"/>
<sequence>MKNLSSLHRQGDSITALRVLPCRCRRRCPDTLRPTWRANHRPCSHARAAAPARRPCCPPAASDLVVPFACLHVTFLASRRLCSCARRRSWCPAPARVRAAAPATIGPSGGSAEHAKMCSRLRFEGRGARVGLQIG</sequence>